<proteinExistence type="predicted"/>
<dbReference type="Gene3D" id="3.10.450.50">
    <property type="match status" value="1"/>
</dbReference>
<comment type="caution">
    <text evidence="2">The sequence shown here is derived from an EMBL/GenBank/DDBJ whole genome shotgun (WGS) entry which is preliminary data.</text>
</comment>
<reference evidence="2 3" key="1">
    <citation type="submission" date="2019-04" db="EMBL/GenBank/DDBJ databases">
        <authorList>
            <person name="Jiang L."/>
        </authorList>
    </citation>
    <scope>NUCLEOTIDE SEQUENCE [LARGE SCALE GENOMIC DNA]</scope>
    <source>
        <strain evidence="2 3">YIM 131853</strain>
    </source>
</reference>
<evidence type="ECO:0000313" key="2">
    <source>
        <dbReference type="EMBL" id="THG31057.1"/>
    </source>
</evidence>
<dbReference type="AlphaFoldDB" id="A0A4V3WT90"/>
<name>A0A4V3WT90_9MICO</name>
<gene>
    <name evidence="2" type="ORF">E6C64_10740</name>
</gene>
<dbReference type="EMBL" id="SSSM01000004">
    <property type="protein sequence ID" value="THG31057.1"/>
    <property type="molecule type" value="Genomic_DNA"/>
</dbReference>
<organism evidence="2 3">
    <name type="scientific">Naasia lichenicola</name>
    <dbReference type="NCBI Taxonomy" id="2565933"/>
    <lineage>
        <taxon>Bacteria</taxon>
        <taxon>Bacillati</taxon>
        <taxon>Actinomycetota</taxon>
        <taxon>Actinomycetes</taxon>
        <taxon>Micrococcales</taxon>
        <taxon>Microbacteriaceae</taxon>
        <taxon>Naasia</taxon>
    </lineage>
</organism>
<dbReference type="InterPro" id="IPR032710">
    <property type="entry name" value="NTF2-like_dom_sf"/>
</dbReference>
<keyword evidence="3" id="KW-1185">Reference proteome</keyword>
<dbReference type="SUPFAM" id="SSF54427">
    <property type="entry name" value="NTF2-like"/>
    <property type="match status" value="1"/>
</dbReference>
<evidence type="ECO:0000259" key="1">
    <source>
        <dbReference type="Pfam" id="PF14534"/>
    </source>
</evidence>
<feature type="domain" description="DUF4440" evidence="1">
    <location>
        <begin position="15"/>
        <end position="115"/>
    </location>
</feature>
<dbReference type="Proteomes" id="UP000309133">
    <property type="component" value="Unassembled WGS sequence"/>
</dbReference>
<accession>A0A4V3WT90</accession>
<protein>
    <submittedName>
        <fullName evidence="2">Nuclear transport factor 2 family protein</fullName>
    </submittedName>
</protein>
<sequence>MEMPDYEDLAEATRLELLLIEPEVRADPHRLTTLLHADFVEFGASGRRWDRAGIIAALSEEAGDDDSEIAPPVEIEELEARAIAPAAILVTYIAERSGRRTRRSSIWTWSGGGWSVLFHQGTVIPESFAEEPAEDGDGEPATVTP</sequence>
<evidence type="ECO:0000313" key="3">
    <source>
        <dbReference type="Proteomes" id="UP000309133"/>
    </source>
</evidence>
<dbReference type="InterPro" id="IPR027843">
    <property type="entry name" value="DUF4440"/>
</dbReference>
<dbReference type="Pfam" id="PF14534">
    <property type="entry name" value="DUF4440"/>
    <property type="match status" value="1"/>
</dbReference>